<dbReference type="InterPro" id="IPR039496">
    <property type="entry name" value="CCDC92/74_N"/>
</dbReference>
<feature type="region of interest" description="Disordered" evidence="3">
    <location>
        <begin position="173"/>
        <end position="247"/>
    </location>
</feature>
<feature type="compositionally biased region" description="Polar residues" evidence="3">
    <location>
        <begin position="195"/>
        <end position="217"/>
    </location>
</feature>
<dbReference type="EMBL" id="CAJNON010000768">
    <property type="protein sequence ID" value="CAF1373944.1"/>
    <property type="molecule type" value="Genomic_DNA"/>
</dbReference>
<keyword evidence="1 2" id="KW-0175">Coiled coil</keyword>
<dbReference type="InterPro" id="IPR040370">
    <property type="entry name" value="CCDC74A/CCDC74B/CCDC92"/>
</dbReference>
<dbReference type="AlphaFoldDB" id="A0A818FUM1"/>
<gene>
    <name evidence="6" type="ORF">OKA104_LOCUS349</name>
    <name evidence="5" type="ORF">VCS650_LOCUS35018</name>
</gene>
<name>A0A818FUM1_9BILA</name>
<comment type="caution">
    <text evidence="6">The sequence shown here is derived from an EMBL/GenBank/DDBJ whole genome shotgun (WGS) entry which is preliminary data.</text>
</comment>
<evidence type="ECO:0000259" key="4">
    <source>
        <dbReference type="Pfam" id="PF14916"/>
    </source>
</evidence>
<evidence type="ECO:0000256" key="1">
    <source>
        <dbReference type="ARBA" id="ARBA00023054"/>
    </source>
</evidence>
<dbReference type="EMBL" id="CAJOAY010000007">
    <property type="protein sequence ID" value="CAF3481603.1"/>
    <property type="molecule type" value="Genomic_DNA"/>
</dbReference>
<feature type="compositionally biased region" description="Low complexity" evidence="3">
    <location>
        <begin position="175"/>
        <end position="194"/>
    </location>
</feature>
<evidence type="ECO:0000313" key="7">
    <source>
        <dbReference type="Proteomes" id="UP000663881"/>
    </source>
</evidence>
<dbReference type="PANTHER" id="PTHR14882">
    <property type="entry name" value="COILED-COIL DOMAIN-CONTAINING 74A"/>
    <property type="match status" value="1"/>
</dbReference>
<evidence type="ECO:0000256" key="2">
    <source>
        <dbReference type="SAM" id="Coils"/>
    </source>
</evidence>
<accession>A0A818FUM1</accession>
<feature type="domain" description="CCDC92/74 N-terminal" evidence="4">
    <location>
        <begin position="14"/>
        <end position="60"/>
    </location>
</feature>
<protein>
    <recommendedName>
        <fullName evidence="4">CCDC92/74 N-terminal domain-containing protein</fullName>
    </recommendedName>
</protein>
<evidence type="ECO:0000256" key="3">
    <source>
        <dbReference type="SAM" id="MobiDB-lite"/>
    </source>
</evidence>
<dbReference type="Proteomes" id="UP000663881">
    <property type="component" value="Unassembled WGS sequence"/>
</dbReference>
<dbReference type="OrthoDB" id="2155209at2759"/>
<organism evidence="6 7">
    <name type="scientific">Adineta steineri</name>
    <dbReference type="NCBI Taxonomy" id="433720"/>
    <lineage>
        <taxon>Eukaryota</taxon>
        <taxon>Metazoa</taxon>
        <taxon>Spiralia</taxon>
        <taxon>Gnathifera</taxon>
        <taxon>Rotifera</taxon>
        <taxon>Eurotatoria</taxon>
        <taxon>Bdelloidea</taxon>
        <taxon>Adinetida</taxon>
        <taxon>Adinetidae</taxon>
        <taxon>Adineta</taxon>
    </lineage>
</organism>
<dbReference type="Pfam" id="PF14916">
    <property type="entry name" value="CCDC92"/>
    <property type="match status" value="1"/>
</dbReference>
<reference evidence="6" key="1">
    <citation type="submission" date="2021-02" db="EMBL/GenBank/DDBJ databases">
        <authorList>
            <person name="Nowell W R."/>
        </authorList>
    </citation>
    <scope>NUCLEOTIDE SEQUENCE</scope>
</reference>
<evidence type="ECO:0000313" key="5">
    <source>
        <dbReference type="EMBL" id="CAF1373944.1"/>
    </source>
</evidence>
<evidence type="ECO:0000313" key="6">
    <source>
        <dbReference type="EMBL" id="CAF3481603.1"/>
    </source>
</evidence>
<proteinExistence type="predicted"/>
<dbReference type="PANTHER" id="PTHR14882:SF1">
    <property type="entry name" value="CCDC92 DOMAIN-CONTAINING PROTEIN"/>
    <property type="match status" value="1"/>
</dbReference>
<sequence>MSDIMHMPANTLAQRLQSAEKSIQFIQREHALTLANLHEEIAKWQQKCSELTFQLAIGGGTVVNSTDDSKLRGTIEQLENEIRQHKETMKNLNKILEEKEKSIKDYENRLVVSERKHALDLHAENNKQRQLKTELEQRSTIIAQLTNQLHQQKQAQQQLQTRARLGKIILPNKPPKIQSIDIPSSQQQQQEQQQHSLSNKNVLNRSSSLNTRVNSDQDLTKVSFAKRRPPTPPQQLRPLSSKSIEFDDEQNYTKRQRQLLNSHAENVDTNKVPTSRPSVKLQTILPPIINRNMPLKALPTTTVQQEGEA</sequence>
<feature type="coiled-coil region" evidence="2">
    <location>
        <begin position="9"/>
        <end position="162"/>
    </location>
</feature>
<dbReference type="Proteomes" id="UP000663891">
    <property type="component" value="Unassembled WGS sequence"/>
</dbReference>